<proteinExistence type="predicted"/>
<reference evidence="1 2" key="1">
    <citation type="submission" date="2021-05" db="EMBL/GenBank/DDBJ databases">
        <title>Genome Assembly of Synthetic Allotetraploid Brassica napus Reveals Homoeologous Exchanges between Subgenomes.</title>
        <authorList>
            <person name="Davis J.T."/>
        </authorList>
    </citation>
    <scope>NUCLEOTIDE SEQUENCE [LARGE SCALE GENOMIC DNA]</scope>
    <source>
        <strain evidence="2">cv. Da-Ae</strain>
        <tissue evidence="1">Seedling</tissue>
    </source>
</reference>
<evidence type="ECO:0000313" key="2">
    <source>
        <dbReference type="Proteomes" id="UP000824890"/>
    </source>
</evidence>
<dbReference type="Proteomes" id="UP000824890">
    <property type="component" value="Unassembled WGS sequence"/>
</dbReference>
<feature type="non-terminal residue" evidence="1">
    <location>
        <position position="1"/>
    </location>
</feature>
<protein>
    <submittedName>
        <fullName evidence="1">Uncharacterized protein</fullName>
    </submittedName>
</protein>
<keyword evidence="2" id="KW-1185">Reference proteome</keyword>
<accession>A0ABQ7XUV4</accession>
<comment type="caution">
    <text evidence="1">The sequence shown here is derived from an EMBL/GenBank/DDBJ whole genome shotgun (WGS) entry which is preliminary data.</text>
</comment>
<evidence type="ECO:0000313" key="1">
    <source>
        <dbReference type="EMBL" id="KAH0859719.1"/>
    </source>
</evidence>
<gene>
    <name evidence="1" type="ORF">HID58_087980</name>
</gene>
<sequence>SDITRPWLYENYLSSTGTPVVNVTKATISAMNALSKFPRTNRMLSRNAKLLKRNIRLQACIQPFNNNKTVAVKHAEEHTSMRHHNSAAQGGVSNDCTPVFASGPHLITWFPHCYSRSILPLDTVRHAITSNAASNSCLQCICFQNLNREMGAG</sequence>
<name>A0ABQ7XUV4_BRANA</name>
<dbReference type="EMBL" id="JAGKQM010000019">
    <property type="protein sequence ID" value="KAH0859719.1"/>
    <property type="molecule type" value="Genomic_DNA"/>
</dbReference>
<organism evidence="1 2">
    <name type="scientific">Brassica napus</name>
    <name type="common">Rape</name>
    <dbReference type="NCBI Taxonomy" id="3708"/>
    <lineage>
        <taxon>Eukaryota</taxon>
        <taxon>Viridiplantae</taxon>
        <taxon>Streptophyta</taxon>
        <taxon>Embryophyta</taxon>
        <taxon>Tracheophyta</taxon>
        <taxon>Spermatophyta</taxon>
        <taxon>Magnoliopsida</taxon>
        <taxon>eudicotyledons</taxon>
        <taxon>Gunneridae</taxon>
        <taxon>Pentapetalae</taxon>
        <taxon>rosids</taxon>
        <taxon>malvids</taxon>
        <taxon>Brassicales</taxon>
        <taxon>Brassicaceae</taxon>
        <taxon>Brassiceae</taxon>
        <taxon>Brassica</taxon>
    </lineage>
</organism>